<sequence length="996" mass="112504">MDDSRLCAILMGNRKDIYARTTIFNHTLCRKFNIARRFCGSIMSFLSDDVELEGDVEDFEGDADLNEWAAMGEDACDILVSKLPQQSPSQDVNKQKQNPHKDIAPRKPAVTINQKQLNKGPSEPDKTKQGTGLGTAKSTNFSKSLPKTISPWEKDNLNNARTIGSPGYTNSKPGSQQIMKSQENVKPLKRIANSDADVEEEAAKTRRTESDILMAIEDSGKKSVSKDVVEDKDHEEEKVFFSQDDLRSLDTCLVSEMMGGVKKQMFLRMAKGDRFVVTFAPVELADLADRSVQQIIESQPNLAFFFNRQGKFKKKKGYAQAYFTLTSEVRKFLDMLLYVKLSEQSTEVSVSAIMNGGKHNVQVSFILSSINKGKLIELVESREDLNRSTPLSPKASFQLEKVSTEATSAILLLLFPYATNINFNSEQAKDVGPGYKGPVDVCYLNQQWMDAMMACCSDFRYNGVPLNILKNETQKLGDAQKSSLQSRKDDKRLSSSLEQSECGGKVAETIQGAQESSRSRHSSSDSNTSGSEKGNDDISNMTLDVCAGMMESLDKLKQMGTDNPNVLKILEMQSQLAALQKSLKKKNKQASMKSSDGPCKITSPDFSSESETISDKAKGTDPRDRLLKEEKKKWSEKEKDERNKKEVAMLEAKIQQADEKEKDRELRLKAQVENERLRNKELEETRKKKLAKEMIEEARQNRPPGSGTSEAAQKILQSIADKRRDQKQNEEVTKIAHQKQTGNDPDTRNFRQWNNAPAFEPRGQIRNQASIQDSNAMTFEDSFQQMTPFIEGFPGRGVVNKPLTSTPRSTAPEKIIHLHKRKTDDDNGLHSRLEEFQKELAQQGVVSPVKAHENCRSTISPDRPLHEGAPVYTEKEYHRRRKIEFGHQLPQEFYIQTTFLPNRRCPVYECPTSKIFKTEPMFLDHWDMFHKSTMSMRFCHRCTAYFVHPSELHAHLMKAHSVGDHNVASSMVAEARMKIVNNPSYRDPGRFLAPPI</sequence>
<evidence type="ECO:0000313" key="4">
    <source>
        <dbReference type="Proteomes" id="UP001283361"/>
    </source>
</evidence>
<feature type="compositionally biased region" description="Polar residues" evidence="1">
    <location>
        <begin position="84"/>
        <end position="96"/>
    </location>
</feature>
<organism evidence="3 4">
    <name type="scientific">Elysia crispata</name>
    <name type="common">lettuce slug</name>
    <dbReference type="NCBI Taxonomy" id="231223"/>
    <lineage>
        <taxon>Eukaryota</taxon>
        <taxon>Metazoa</taxon>
        <taxon>Spiralia</taxon>
        <taxon>Lophotrochozoa</taxon>
        <taxon>Mollusca</taxon>
        <taxon>Gastropoda</taxon>
        <taxon>Heterobranchia</taxon>
        <taxon>Euthyneura</taxon>
        <taxon>Panpulmonata</taxon>
        <taxon>Sacoglossa</taxon>
        <taxon>Placobranchoidea</taxon>
        <taxon>Plakobranchidae</taxon>
        <taxon>Elysia</taxon>
    </lineage>
</organism>
<dbReference type="Proteomes" id="UP001283361">
    <property type="component" value="Unassembled WGS sequence"/>
</dbReference>
<feature type="region of interest" description="Disordered" evidence="1">
    <location>
        <begin position="477"/>
        <end position="539"/>
    </location>
</feature>
<feature type="compositionally biased region" description="Basic and acidic residues" evidence="1">
    <location>
        <begin position="721"/>
        <end position="734"/>
    </location>
</feature>
<feature type="domain" description="C2H2-type" evidence="2">
    <location>
        <begin position="939"/>
        <end position="960"/>
    </location>
</feature>
<accession>A0AAE0ZMK8</accession>
<dbReference type="PROSITE" id="PS00028">
    <property type="entry name" value="ZINC_FINGER_C2H2_1"/>
    <property type="match status" value="1"/>
</dbReference>
<keyword evidence="4" id="KW-1185">Reference proteome</keyword>
<dbReference type="InterPro" id="IPR013087">
    <property type="entry name" value="Znf_C2H2_type"/>
</dbReference>
<evidence type="ECO:0000313" key="3">
    <source>
        <dbReference type="EMBL" id="KAK3772008.1"/>
    </source>
</evidence>
<feature type="compositionally biased region" description="Polar residues" evidence="1">
    <location>
        <begin position="738"/>
        <end position="749"/>
    </location>
</feature>
<feature type="compositionally biased region" description="Polar residues" evidence="1">
    <location>
        <begin position="136"/>
        <end position="147"/>
    </location>
</feature>
<dbReference type="AlphaFoldDB" id="A0AAE0ZMK8"/>
<feature type="region of interest" description="Disordered" evidence="1">
    <location>
        <begin position="84"/>
        <end position="157"/>
    </location>
</feature>
<dbReference type="EMBL" id="JAWDGP010003662">
    <property type="protein sequence ID" value="KAK3772008.1"/>
    <property type="molecule type" value="Genomic_DNA"/>
</dbReference>
<name>A0AAE0ZMK8_9GAST</name>
<comment type="caution">
    <text evidence="3">The sequence shown here is derived from an EMBL/GenBank/DDBJ whole genome shotgun (WGS) entry which is preliminary data.</text>
</comment>
<gene>
    <name evidence="3" type="ORF">RRG08_008247</name>
</gene>
<feature type="region of interest" description="Disordered" evidence="1">
    <location>
        <begin position="587"/>
        <end position="646"/>
    </location>
</feature>
<feature type="compositionally biased region" description="Basic and acidic residues" evidence="1">
    <location>
        <begin position="613"/>
        <end position="646"/>
    </location>
</feature>
<reference evidence="3" key="1">
    <citation type="journal article" date="2023" name="G3 (Bethesda)">
        <title>A reference genome for the long-term kleptoplast-retaining sea slug Elysia crispata morphotype clarki.</title>
        <authorList>
            <person name="Eastman K.E."/>
            <person name="Pendleton A.L."/>
            <person name="Shaikh M.A."/>
            <person name="Suttiyut T."/>
            <person name="Ogas R."/>
            <person name="Tomko P."/>
            <person name="Gavelis G."/>
            <person name="Widhalm J.R."/>
            <person name="Wisecaver J.H."/>
        </authorList>
    </citation>
    <scope>NUCLEOTIDE SEQUENCE</scope>
    <source>
        <strain evidence="3">ECLA1</strain>
    </source>
</reference>
<protein>
    <recommendedName>
        <fullName evidence="2">C2H2-type domain-containing protein</fullName>
    </recommendedName>
</protein>
<proteinExistence type="predicted"/>
<evidence type="ECO:0000256" key="1">
    <source>
        <dbReference type="SAM" id="MobiDB-lite"/>
    </source>
</evidence>
<evidence type="ECO:0000259" key="2">
    <source>
        <dbReference type="PROSITE" id="PS00028"/>
    </source>
</evidence>
<feature type="region of interest" description="Disordered" evidence="1">
    <location>
        <begin position="721"/>
        <end position="749"/>
    </location>
</feature>